<reference evidence="4 5" key="1">
    <citation type="journal article" date="2023" name="Elife">
        <title>Identification of key yeast species and microbe-microbe interactions impacting larval growth of Drosophila in the wild.</title>
        <authorList>
            <person name="Mure A."/>
            <person name="Sugiura Y."/>
            <person name="Maeda R."/>
            <person name="Honda K."/>
            <person name="Sakurai N."/>
            <person name="Takahashi Y."/>
            <person name="Watada M."/>
            <person name="Katoh T."/>
            <person name="Gotoh A."/>
            <person name="Gotoh Y."/>
            <person name="Taniguchi I."/>
            <person name="Nakamura K."/>
            <person name="Hayashi T."/>
            <person name="Katayama T."/>
            <person name="Uemura T."/>
            <person name="Hattori Y."/>
        </authorList>
    </citation>
    <scope>NUCLEOTIDE SEQUENCE [LARGE SCALE GENOMIC DNA]</scope>
    <source>
        <strain evidence="4 5">SC-9</strain>
    </source>
</reference>
<organism evidence="4 5">
    <name type="scientific">Saccharomycopsis crataegensis</name>
    <dbReference type="NCBI Taxonomy" id="43959"/>
    <lineage>
        <taxon>Eukaryota</taxon>
        <taxon>Fungi</taxon>
        <taxon>Dikarya</taxon>
        <taxon>Ascomycota</taxon>
        <taxon>Saccharomycotina</taxon>
        <taxon>Saccharomycetes</taxon>
        <taxon>Saccharomycopsidaceae</taxon>
        <taxon>Saccharomycopsis</taxon>
    </lineage>
</organism>
<keyword evidence="2" id="KW-0813">Transport</keyword>
<dbReference type="Pfam" id="PF04603">
    <property type="entry name" value="Mog1"/>
    <property type="match status" value="1"/>
</dbReference>
<dbReference type="Proteomes" id="UP001360560">
    <property type="component" value="Unassembled WGS sequence"/>
</dbReference>
<comment type="caution">
    <text evidence="4">The sequence shown here is derived from an EMBL/GenBank/DDBJ whole genome shotgun (WGS) entry which is preliminary data.</text>
</comment>
<evidence type="ECO:0000313" key="5">
    <source>
        <dbReference type="Proteomes" id="UP001360560"/>
    </source>
</evidence>
<protein>
    <submittedName>
        <fullName evidence="4">Ran GTPase-binding protein</fullName>
    </submittedName>
</protein>
<dbReference type="GO" id="GO:0006606">
    <property type="term" value="P:protein import into nucleus"/>
    <property type="evidence" value="ECO:0007669"/>
    <property type="project" value="TreeGrafter"/>
</dbReference>
<dbReference type="GO" id="GO:0005634">
    <property type="term" value="C:nucleus"/>
    <property type="evidence" value="ECO:0007669"/>
    <property type="project" value="TreeGrafter"/>
</dbReference>
<comment type="similarity">
    <text evidence="1">Belongs to the MOG1 family.</text>
</comment>
<dbReference type="PANTHER" id="PTHR15837:SF0">
    <property type="entry name" value="RAN GUANINE NUCLEOTIDE RELEASE FACTOR"/>
    <property type="match status" value="1"/>
</dbReference>
<dbReference type="GO" id="GO:0005085">
    <property type="term" value="F:guanyl-nucleotide exchange factor activity"/>
    <property type="evidence" value="ECO:0007669"/>
    <property type="project" value="TreeGrafter"/>
</dbReference>
<dbReference type="InterPro" id="IPR016123">
    <property type="entry name" value="Mog1/PsbP_a/b/a-sand"/>
</dbReference>
<dbReference type="AlphaFoldDB" id="A0AAV5QFH3"/>
<dbReference type="RefSeq" id="XP_064849938.1">
    <property type="nucleotide sequence ID" value="XM_064993866.1"/>
</dbReference>
<dbReference type="SUPFAM" id="SSF55724">
    <property type="entry name" value="Mog1p/PsbP-like"/>
    <property type="match status" value="1"/>
</dbReference>
<dbReference type="Gene3D" id="3.40.1000.10">
    <property type="entry name" value="Mog1/PsbP, alpha/beta/alpha sandwich"/>
    <property type="match status" value="1"/>
</dbReference>
<evidence type="ECO:0000256" key="1">
    <source>
        <dbReference type="ARBA" id="ARBA00010307"/>
    </source>
</evidence>
<proteinExistence type="inferred from homology"/>
<evidence type="ECO:0000256" key="3">
    <source>
        <dbReference type="ARBA" id="ARBA00022927"/>
    </source>
</evidence>
<sequence length="202" mass="22041">MAFQAQKLYGGAVATSIPTGLLDASQVRQIPDTQEVFVNMNNPSLSPEDSLIFDLLEMVEASDDAGAVKMHLDEISQLNGLVGDAAWKLLESQDISSKLRHFTKSTSSSTKGYVAVAAAPAQKWGKDKAEWVVLILGLIRHIEKDVDILISVNLPSLSVESCEELRDIESSDNEKHKRIKAGKDIVIKAMENYEILDGGLFG</sequence>
<name>A0AAV5QFH3_9ASCO</name>
<evidence type="ECO:0000313" key="4">
    <source>
        <dbReference type="EMBL" id="GMM32938.1"/>
    </source>
</evidence>
<accession>A0AAV5QFH3</accession>
<dbReference type="GO" id="GO:0031267">
    <property type="term" value="F:small GTPase binding"/>
    <property type="evidence" value="ECO:0007669"/>
    <property type="project" value="TreeGrafter"/>
</dbReference>
<dbReference type="GeneID" id="90070917"/>
<dbReference type="InterPro" id="IPR007681">
    <property type="entry name" value="Mog1"/>
</dbReference>
<keyword evidence="3" id="KW-0653">Protein transport</keyword>
<dbReference type="EMBL" id="BTFZ01000001">
    <property type="protein sequence ID" value="GMM32938.1"/>
    <property type="molecule type" value="Genomic_DNA"/>
</dbReference>
<keyword evidence="5" id="KW-1185">Reference proteome</keyword>
<evidence type="ECO:0000256" key="2">
    <source>
        <dbReference type="ARBA" id="ARBA00022448"/>
    </source>
</evidence>
<dbReference type="PANTHER" id="PTHR15837">
    <property type="entry name" value="RAN GUANINE NUCLEOTIDE RELEASE FACTOR"/>
    <property type="match status" value="1"/>
</dbReference>
<gene>
    <name evidence="4" type="ORF">DASC09_002630</name>
</gene>